<evidence type="ECO:0000313" key="2">
    <source>
        <dbReference type="Proteomes" id="UP000231501"/>
    </source>
</evidence>
<comment type="caution">
    <text evidence="1">The sequence shown here is derived from an EMBL/GenBank/DDBJ whole genome shotgun (WGS) entry which is preliminary data.</text>
</comment>
<dbReference type="EMBL" id="PEOG01000050">
    <property type="protein sequence ID" value="PIM51934.1"/>
    <property type="molecule type" value="Genomic_DNA"/>
</dbReference>
<keyword evidence="2" id="KW-1185">Reference proteome</keyword>
<name>A0A2G9C8H2_9BURK</name>
<accession>A0A2G9C8H2</accession>
<sequence>MAKGASPLYGSKQEEEDWRAECDMRTLMEAEEIQKDSKRLQRAARKAQEKLGELASVAGKADAAKS</sequence>
<proteinExistence type="predicted"/>
<evidence type="ECO:0000313" key="1">
    <source>
        <dbReference type="EMBL" id="PIM51934.1"/>
    </source>
</evidence>
<gene>
    <name evidence="1" type="ORF">CS062_17570</name>
</gene>
<dbReference type="Proteomes" id="UP000231501">
    <property type="component" value="Unassembled WGS sequence"/>
</dbReference>
<organism evidence="1 2">
    <name type="scientific">Roseateles chitinivorans</name>
    <dbReference type="NCBI Taxonomy" id="2917965"/>
    <lineage>
        <taxon>Bacteria</taxon>
        <taxon>Pseudomonadati</taxon>
        <taxon>Pseudomonadota</taxon>
        <taxon>Betaproteobacteria</taxon>
        <taxon>Burkholderiales</taxon>
        <taxon>Sphaerotilaceae</taxon>
        <taxon>Roseateles</taxon>
    </lineage>
</organism>
<dbReference type="OrthoDB" id="9961050at2"/>
<protein>
    <submittedName>
        <fullName evidence="1">Uncharacterized protein</fullName>
    </submittedName>
</protein>
<reference evidence="1 2" key="1">
    <citation type="submission" date="2017-11" db="EMBL/GenBank/DDBJ databases">
        <title>Draft genome sequence of Mitsuaria sp. HWN-4.</title>
        <authorList>
            <person name="Gundlapally S.R."/>
        </authorList>
    </citation>
    <scope>NUCLEOTIDE SEQUENCE [LARGE SCALE GENOMIC DNA]</scope>
    <source>
        <strain evidence="1 2">HWN-4</strain>
    </source>
</reference>
<dbReference type="RefSeq" id="WP_099862898.1">
    <property type="nucleotide sequence ID" value="NZ_PEOG01000050.1"/>
</dbReference>
<dbReference type="AlphaFoldDB" id="A0A2G9C8H2"/>